<evidence type="ECO:0000313" key="2">
    <source>
        <dbReference type="EMBL" id="PIU74791.1"/>
    </source>
</evidence>
<keyword evidence="1" id="KW-0812">Transmembrane</keyword>
<accession>A0A2M7AVZ2</accession>
<reference evidence="3" key="1">
    <citation type="submission" date="2017-09" db="EMBL/GenBank/DDBJ databases">
        <title>Depth-based differentiation of microbial function through sediment-hosted aquifers and enrichment of novel symbionts in the deep terrestrial subsurface.</title>
        <authorList>
            <person name="Probst A.J."/>
            <person name="Ladd B."/>
            <person name="Jarett J.K."/>
            <person name="Geller-Mcgrath D.E."/>
            <person name="Sieber C.M.K."/>
            <person name="Emerson J.B."/>
            <person name="Anantharaman K."/>
            <person name="Thomas B.C."/>
            <person name="Malmstrom R."/>
            <person name="Stieglmeier M."/>
            <person name="Klingl A."/>
            <person name="Woyke T."/>
            <person name="Ryan C.M."/>
            <person name="Banfield J.F."/>
        </authorList>
    </citation>
    <scope>NUCLEOTIDE SEQUENCE [LARGE SCALE GENOMIC DNA]</scope>
</reference>
<evidence type="ECO:0000256" key="1">
    <source>
        <dbReference type="SAM" id="Phobius"/>
    </source>
</evidence>
<organism evidence="2 3">
    <name type="scientific">Candidatus Portnoybacteria bacterium CG06_land_8_20_14_3_00_39_12</name>
    <dbReference type="NCBI Taxonomy" id="1974809"/>
    <lineage>
        <taxon>Bacteria</taxon>
        <taxon>Candidatus Portnoyibacteriota</taxon>
    </lineage>
</organism>
<feature type="transmembrane region" description="Helical" evidence="1">
    <location>
        <begin position="12"/>
        <end position="35"/>
    </location>
</feature>
<name>A0A2M7AVZ2_9BACT</name>
<gene>
    <name evidence="2" type="ORF">COS76_04195</name>
</gene>
<proteinExistence type="predicted"/>
<keyword evidence="1" id="KW-1133">Transmembrane helix</keyword>
<evidence type="ECO:0000313" key="3">
    <source>
        <dbReference type="Proteomes" id="UP000228775"/>
    </source>
</evidence>
<comment type="caution">
    <text evidence="2">The sequence shown here is derived from an EMBL/GenBank/DDBJ whole genome shotgun (WGS) entry which is preliminary data.</text>
</comment>
<keyword evidence="1" id="KW-0472">Membrane</keyword>
<dbReference type="EMBL" id="PEVY01000088">
    <property type="protein sequence ID" value="PIU74791.1"/>
    <property type="molecule type" value="Genomic_DNA"/>
</dbReference>
<sequence length="174" mass="19171">MLNEKNGIDKIKIAVTLVVVGVLAVILILLARSIWSLNETLQKNTAVINTAKEAPGLPKPVIKPSIPDVLFNLSGLIKEHGGSFLMMEADIPSMLESGQVAREKEIRRVLVNTETKVSRLNIITDQQTKKQLIQEVAAVFKDLKVGDLIEVIAKDDISQAYEFTASQIRLLPTM</sequence>
<dbReference type="AlphaFoldDB" id="A0A2M7AVZ2"/>
<protein>
    <submittedName>
        <fullName evidence="2">Uncharacterized protein</fullName>
    </submittedName>
</protein>
<dbReference type="Proteomes" id="UP000228775">
    <property type="component" value="Unassembled WGS sequence"/>
</dbReference>